<dbReference type="Pfam" id="PF00400">
    <property type="entry name" value="WD40"/>
    <property type="match status" value="4"/>
</dbReference>
<dbReference type="SUPFAM" id="SSF50978">
    <property type="entry name" value="WD40 repeat-like"/>
    <property type="match status" value="1"/>
</dbReference>
<proteinExistence type="predicted"/>
<dbReference type="GO" id="GO:0036064">
    <property type="term" value="C:ciliary basal body"/>
    <property type="evidence" value="ECO:0007669"/>
    <property type="project" value="TreeGrafter"/>
</dbReference>
<dbReference type="InterPro" id="IPR019775">
    <property type="entry name" value="WD40_repeat_CS"/>
</dbReference>
<evidence type="ECO:0000256" key="4">
    <source>
        <dbReference type="SAM" id="MobiDB-lite"/>
    </source>
</evidence>
<keyword evidence="6" id="KW-1185">Reference proteome</keyword>
<dbReference type="PROSITE" id="PS50082">
    <property type="entry name" value="WD_REPEATS_2"/>
    <property type="match status" value="1"/>
</dbReference>
<feature type="compositionally biased region" description="Polar residues" evidence="4">
    <location>
        <begin position="503"/>
        <end position="515"/>
    </location>
</feature>
<reference evidence="5" key="2">
    <citation type="submission" date="2025-09" db="UniProtKB">
        <authorList>
            <consortium name="Ensembl"/>
        </authorList>
    </citation>
    <scope>IDENTIFICATION</scope>
</reference>
<organism evidence="5 6">
    <name type="scientific">Oncorhynchus tshawytscha</name>
    <name type="common">Chinook salmon</name>
    <name type="synonym">Salmo tshawytscha</name>
    <dbReference type="NCBI Taxonomy" id="74940"/>
    <lineage>
        <taxon>Eukaryota</taxon>
        <taxon>Metazoa</taxon>
        <taxon>Chordata</taxon>
        <taxon>Craniata</taxon>
        <taxon>Vertebrata</taxon>
        <taxon>Euteleostomi</taxon>
        <taxon>Actinopterygii</taxon>
        <taxon>Neopterygii</taxon>
        <taxon>Teleostei</taxon>
        <taxon>Protacanthopterygii</taxon>
        <taxon>Salmoniformes</taxon>
        <taxon>Salmonidae</taxon>
        <taxon>Salmoninae</taxon>
        <taxon>Oncorhynchus</taxon>
    </lineage>
</organism>
<evidence type="ECO:0000256" key="3">
    <source>
        <dbReference type="PROSITE-ProRule" id="PRU00221"/>
    </source>
</evidence>
<dbReference type="InterPro" id="IPR036322">
    <property type="entry name" value="WD40_repeat_dom_sf"/>
</dbReference>
<dbReference type="PANTHER" id="PTHR44414">
    <property type="entry name" value="PROTEIN NEDD1"/>
    <property type="match status" value="1"/>
</dbReference>
<dbReference type="GO" id="GO:0000922">
    <property type="term" value="C:spindle pole"/>
    <property type="evidence" value="ECO:0007669"/>
    <property type="project" value="TreeGrafter"/>
</dbReference>
<evidence type="ECO:0000313" key="5">
    <source>
        <dbReference type="Ensembl" id="ENSOTSP00005063980.1"/>
    </source>
</evidence>
<sequence>MEEVTHLVSSGDCVKIWDSASMTVLEQFNPHSATHPVAQVCWSSNNQYLVSASSIGDKLVVSSLKSAPIPVVELAEGKKQTRVSLNSTSQYLVSGGLDNSVNIWDLKAKRLHRTLKDHKEEVTCVSFNGSDSYIASGSTSGDIILHSITTNLSSNAFGHGINQPIHDLMYSVVKRSLLGSVSDSGSVVLWDANTQKELHVFDGAHKAPASGLAFSPANDLLFVTVGLDKKIICYDTSSKIILRNMCVESPLTAIDFTPDGAGLVVGSTQGRLYLYDLRNLSSPTKTAVAHKTSITSLRFQSSQSRHLKVGYTPQPTFKLFPVTRFEKFKINSTHREEEGQLGVDCLPSLDKFSSVGRNSLDIFSPVKDGEMSGDASAISLDMFSREGQQSMEKFSKVGRNSLDIFSPVREDYKTHGMTADESNVKKGNNLDFLPTYSGGPPHHKTPLGTLGGGCCYSPLPVFQTPSPIKEELAMPPAPAQTDTQDSKRYEKGSGSSLEGEGPTTLTSSAQTSYSQPAPPFFTTEPGLRTNELQAQLSYNTPLNVSLAVASSLSERIVEAVGTEGGGAPLTSLQIQFIRNMIHETLEDFRDACHRDIVNLQVEMVKQFYIQLNEIHGLIEKYSVNDSLVEEIEKLREENKRLRESY</sequence>
<dbReference type="CDD" id="cd00200">
    <property type="entry name" value="WD40"/>
    <property type="match status" value="1"/>
</dbReference>
<feature type="region of interest" description="Disordered" evidence="4">
    <location>
        <begin position="471"/>
        <end position="525"/>
    </location>
</feature>
<dbReference type="Ensembl" id="ENSOTST00005069547.2">
    <property type="protein sequence ID" value="ENSOTSP00005063980.1"/>
    <property type="gene ID" value="ENSOTSG00005014381.2"/>
</dbReference>
<dbReference type="PANTHER" id="PTHR44414:SF1">
    <property type="entry name" value="PROTEIN NEDD1"/>
    <property type="match status" value="1"/>
</dbReference>
<feature type="repeat" description="WD" evidence="3">
    <location>
        <begin position="83"/>
        <end position="114"/>
    </location>
</feature>
<evidence type="ECO:0000256" key="2">
    <source>
        <dbReference type="ARBA" id="ARBA00022737"/>
    </source>
</evidence>
<dbReference type="AlphaFoldDB" id="A0A8C8HEH8"/>
<dbReference type="PROSITE" id="PS00678">
    <property type="entry name" value="WD_REPEATS_1"/>
    <property type="match status" value="1"/>
</dbReference>
<dbReference type="InterPro" id="IPR001680">
    <property type="entry name" value="WD40_rpt"/>
</dbReference>
<dbReference type="InterPro" id="IPR052818">
    <property type="entry name" value="NEDD1_Spindle_Assembly"/>
</dbReference>
<dbReference type="Proteomes" id="UP000694402">
    <property type="component" value="Unassembled WGS sequence"/>
</dbReference>
<dbReference type="InterPro" id="IPR015943">
    <property type="entry name" value="WD40/YVTN_repeat-like_dom_sf"/>
</dbReference>
<keyword evidence="2" id="KW-0677">Repeat</keyword>
<evidence type="ECO:0000313" key="6">
    <source>
        <dbReference type="Proteomes" id="UP000694402"/>
    </source>
</evidence>
<name>A0A8C8HEH8_ONCTS</name>
<accession>A0A8C8HEH8</accession>
<dbReference type="GO" id="GO:0005814">
    <property type="term" value="C:centriole"/>
    <property type="evidence" value="ECO:0007669"/>
    <property type="project" value="TreeGrafter"/>
</dbReference>
<dbReference type="FunFam" id="2.130.10.10:FF:000284">
    <property type="entry name" value="protein NEDD1 isoform X1"/>
    <property type="match status" value="1"/>
</dbReference>
<reference evidence="5" key="1">
    <citation type="submission" date="2025-08" db="UniProtKB">
        <authorList>
            <consortium name="Ensembl"/>
        </authorList>
    </citation>
    <scope>IDENTIFICATION</scope>
</reference>
<dbReference type="GeneTree" id="ENSGT00940000164439"/>
<dbReference type="Gene3D" id="2.130.10.10">
    <property type="entry name" value="YVTN repeat-like/Quinoprotein amine dehydrogenase"/>
    <property type="match status" value="2"/>
</dbReference>
<dbReference type="GO" id="GO:0000278">
    <property type="term" value="P:mitotic cell cycle"/>
    <property type="evidence" value="ECO:0007669"/>
    <property type="project" value="TreeGrafter"/>
</dbReference>
<dbReference type="GO" id="GO:0005813">
    <property type="term" value="C:centrosome"/>
    <property type="evidence" value="ECO:0007669"/>
    <property type="project" value="TreeGrafter"/>
</dbReference>
<gene>
    <name evidence="5" type="primary">NEDD1</name>
</gene>
<protein>
    <recommendedName>
        <fullName evidence="7">NEDD1 gamma-tubulin ring complex targeting factor</fullName>
    </recommendedName>
</protein>
<dbReference type="FunFam" id="2.130.10.10:FF:000726">
    <property type="entry name" value="Neural precursor cell-expressed, developmentally down-regulated 1"/>
    <property type="match status" value="1"/>
</dbReference>
<keyword evidence="1 3" id="KW-0853">WD repeat</keyword>
<dbReference type="GO" id="GO:0043015">
    <property type="term" value="F:gamma-tubulin binding"/>
    <property type="evidence" value="ECO:0007669"/>
    <property type="project" value="TreeGrafter"/>
</dbReference>
<evidence type="ECO:0000256" key="1">
    <source>
        <dbReference type="ARBA" id="ARBA00022574"/>
    </source>
</evidence>
<feature type="compositionally biased region" description="Low complexity" evidence="4">
    <location>
        <begin position="492"/>
        <end position="501"/>
    </location>
</feature>
<dbReference type="GO" id="GO:0005737">
    <property type="term" value="C:cytoplasm"/>
    <property type="evidence" value="ECO:0007669"/>
    <property type="project" value="TreeGrafter"/>
</dbReference>
<dbReference type="SMART" id="SM00320">
    <property type="entry name" value="WD40"/>
    <property type="match status" value="6"/>
</dbReference>
<evidence type="ECO:0008006" key="7">
    <source>
        <dbReference type="Google" id="ProtNLM"/>
    </source>
</evidence>
<dbReference type="GO" id="GO:0007020">
    <property type="term" value="P:microtubule nucleation"/>
    <property type="evidence" value="ECO:0007669"/>
    <property type="project" value="TreeGrafter"/>
</dbReference>